<evidence type="ECO:0000313" key="1">
    <source>
        <dbReference type="EMBL" id="MFM0006739.1"/>
    </source>
</evidence>
<dbReference type="EMBL" id="JAQQEZ010000046">
    <property type="protein sequence ID" value="MFM0006739.1"/>
    <property type="molecule type" value="Genomic_DNA"/>
</dbReference>
<evidence type="ECO:0000313" key="2">
    <source>
        <dbReference type="Proteomes" id="UP001629230"/>
    </source>
</evidence>
<sequence>MENSLHITEPVAVARPRGAHRFEGFSPKLARRLTFYRRDLLEQWILFEADPAVVTFCERPGYVNVSAKQRLADFWVCYVDRQELVILGDAHYDEPAARSHRQLDGAALPIRKVSLADLAAARVWIDNWQRMLPCIVANWSLVSSSLPRAIEYFLAQPHKLLEIEREFSSGDPVLVRTAVFGMLHAGRLSAPDLHMQALSLLTSFIAAETKT</sequence>
<reference evidence="1 2" key="1">
    <citation type="journal article" date="2024" name="Chem. Sci.">
        <title>Discovery of megapolipeptins by genome mining of a Burkholderiales bacteria collection.</title>
        <authorList>
            <person name="Paulo B.S."/>
            <person name="Recchia M.J.J."/>
            <person name="Lee S."/>
            <person name="Fergusson C.H."/>
            <person name="Romanowski S.B."/>
            <person name="Hernandez A."/>
            <person name="Krull N."/>
            <person name="Liu D.Y."/>
            <person name="Cavanagh H."/>
            <person name="Bos A."/>
            <person name="Gray C.A."/>
            <person name="Murphy B.T."/>
            <person name="Linington R.G."/>
            <person name="Eustaquio A.S."/>
        </authorList>
    </citation>
    <scope>NUCLEOTIDE SEQUENCE [LARGE SCALE GENOMIC DNA]</scope>
    <source>
        <strain evidence="1 2">RL17-350-BIC-A</strain>
    </source>
</reference>
<accession>A0ABW9B3Q1</accession>
<keyword evidence="2" id="KW-1185">Reference proteome</keyword>
<proteinExistence type="predicted"/>
<organism evidence="1 2">
    <name type="scientific">Paraburkholderia dipogonis</name>
    <dbReference type="NCBI Taxonomy" id="1211383"/>
    <lineage>
        <taxon>Bacteria</taxon>
        <taxon>Pseudomonadati</taxon>
        <taxon>Pseudomonadota</taxon>
        <taxon>Betaproteobacteria</taxon>
        <taxon>Burkholderiales</taxon>
        <taxon>Burkholderiaceae</taxon>
        <taxon>Paraburkholderia</taxon>
    </lineage>
</organism>
<dbReference type="Proteomes" id="UP001629230">
    <property type="component" value="Unassembled WGS sequence"/>
</dbReference>
<name>A0ABW9B3Q1_9BURK</name>
<comment type="caution">
    <text evidence="1">The sequence shown here is derived from an EMBL/GenBank/DDBJ whole genome shotgun (WGS) entry which is preliminary data.</text>
</comment>
<gene>
    <name evidence="1" type="ORF">PQR57_37855</name>
</gene>
<protein>
    <submittedName>
        <fullName evidence="1">Uncharacterized protein</fullName>
    </submittedName>
</protein>
<dbReference type="RefSeq" id="WP_408181185.1">
    <property type="nucleotide sequence ID" value="NZ_JAQQEZ010000046.1"/>
</dbReference>